<protein>
    <submittedName>
        <fullName evidence="1">Uncharacterized protein</fullName>
    </submittedName>
</protein>
<dbReference type="KEGG" id="amr:AM1_6121"/>
<proteinExistence type="predicted"/>
<evidence type="ECO:0000313" key="2">
    <source>
        <dbReference type="EMBL" id="ABW31055.1"/>
    </source>
</evidence>
<reference evidence="1 3" key="1">
    <citation type="journal article" date="2008" name="Proc. Natl. Acad. Sci. U.S.A.">
        <title>Niche adaptation and genome expansion in the chlorophyll d-producing cyanobacterium Acaryochloris marina.</title>
        <authorList>
            <person name="Swingley W.D."/>
            <person name="Chen M."/>
            <person name="Cheung P.C."/>
            <person name="Conrad A.L."/>
            <person name="Dejesa L.C."/>
            <person name="Hao J."/>
            <person name="Honchak B.M."/>
            <person name="Karbach L.E."/>
            <person name="Kurdoglu A."/>
            <person name="Lahiri S."/>
            <person name="Mastrian S.D."/>
            <person name="Miyashita H."/>
            <person name="Page L."/>
            <person name="Ramakrishna P."/>
            <person name="Satoh S."/>
            <person name="Sattley W.M."/>
            <person name="Shimada Y."/>
            <person name="Taylor H.L."/>
            <person name="Tomo T."/>
            <person name="Tsuchiya T."/>
            <person name="Wang Z.T."/>
            <person name="Raymond J."/>
            <person name="Mimuro M."/>
            <person name="Blankenship R.E."/>
            <person name="Touchman J.W."/>
        </authorList>
    </citation>
    <scope>NUCLEOTIDE SEQUENCE [LARGE SCALE GENOMIC DNA]</scope>
    <source>
        <strain evidence="3">MBIC 11017</strain>
        <strain evidence="1">MBIC11017</strain>
    </source>
</reference>
<dbReference type="KEGG" id="amr:AM1_6123"/>
<dbReference type="EMBL" id="CP000828">
    <property type="protein sequence ID" value="ABW31055.1"/>
    <property type="molecule type" value="Genomic_DNA"/>
</dbReference>
<evidence type="ECO:0000313" key="1">
    <source>
        <dbReference type="EMBL" id="ABW31053.1"/>
    </source>
</evidence>
<sequence>MEGHLMVCGVKIPTVQVKGVLARKELLEEFHNQTWQGFTPLSSTA</sequence>
<dbReference type="EMBL" id="CP000828">
    <property type="protein sequence ID" value="ABW31053.1"/>
    <property type="molecule type" value="Genomic_DNA"/>
</dbReference>
<evidence type="ECO:0000313" key="3">
    <source>
        <dbReference type="Proteomes" id="UP000000268"/>
    </source>
</evidence>
<organism evidence="1 3">
    <name type="scientific">Acaryochloris marina (strain MBIC 11017)</name>
    <dbReference type="NCBI Taxonomy" id="329726"/>
    <lineage>
        <taxon>Bacteria</taxon>
        <taxon>Bacillati</taxon>
        <taxon>Cyanobacteriota</taxon>
        <taxon>Cyanophyceae</taxon>
        <taxon>Acaryochloridales</taxon>
        <taxon>Acaryochloridaceae</taxon>
        <taxon>Acaryochloris</taxon>
    </lineage>
</organism>
<dbReference type="Proteomes" id="UP000000268">
    <property type="component" value="Chromosome"/>
</dbReference>
<dbReference type="HOGENOM" id="CLU_3194736_0_0_3"/>
<dbReference type="AlphaFoldDB" id="B0C4R5"/>
<name>B0C4R5_ACAM1</name>
<keyword evidence="3" id="KW-1185">Reference proteome</keyword>
<accession>B0C4R5</accession>
<gene>
    <name evidence="1" type="ordered locus">AM1_6121</name>
    <name evidence="2" type="ordered locus">AM1_6123</name>
</gene>